<evidence type="ECO:0000313" key="2">
    <source>
        <dbReference type="EMBL" id="MBO8473393.1"/>
    </source>
</evidence>
<sequence length="145" mass="15884">MSAAGFLTKEQCDSIVEAIKSAELNTSGEIRVHIESECSGDPCERAVAVFHKLGMFRTAARNGVLIYLAFKSHKVAIIGDEGINKAVPEGFWDDAYHFMSEHFKNGDFAGGLVGAIVMAGDRLKEFFPYQSDDVNEQSDEISFGK</sequence>
<dbReference type="AlphaFoldDB" id="A0A9D9IIL6"/>
<organism evidence="2 3">
    <name type="scientific">Candidatus Merdivivens pullicola</name>
    <dbReference type="NCBI Taxonomy" id="2840872"/>
    <lineage>
        <taxon>Bacteria</taxon>
        <taxon>Pseudomonadati</taxon>
        <taxon>Bacteroidota</taxon>
        <taxon>Bacteroidia</taxon>
        <taxon>Bacteroidales</taxon>
        <taxon>Muribaculaceae</taxon>
        <taxon>Muribaculaceae incertae sedis</taxon>
        <taxon>Candidatus Merdivivens</taxon>
    </lineage>
</organism>
<accession>A0A9D9IIL6</accession>
<evidence type="ECO:0000259" key="1">
    <source>
        <dbReference type="Pfam" id="PF04536"/>
    </source>
</evidence>
<dbReference type="Gene3D" id="3.10.310.50">
    <property type="match status" value="1"/>
</dbReference>
<dbReference type="PANTHER" id="PTHR30373:SF8">
    <property type="entry name" value="BLL7265 PROTEIN"/>
    <property type="match status" value="1"/>
</dbReference>
<dbReference type="Pfam" id="PF04536">
    <property type="entry name" value="TPM_phosphatase"/>
    <property type="match status" value="1"/>
</dbReference>
<proteinExistence type="predicted"/>
<name>A0A9D9IIL6_9BACT</name>
<reference evidence="2" key="2">
    <citation type="journal article" date="2021" name="PeerJ">
        <title>Extensive microbial diversity within the chicken gut microbiome revealed by metagenomics and culture.</title>
        <authorList>
            <person name="Gilroy R."/>
            <person name="Ravi A."/>
            <person name="Getino M."/>
            <person name="Pursley I."/>
            <person name="Horton D.L."/>
            <person name="Alikhan N.F."/>
            <person name="Baker D."/>
            <person name="Gharbi K."/>
            <person name="Hall N."/>
            <person name="Watson M."/>
            <person name="Adriaenssens E.M."/>
            <person name="Foster-Nyarko E."/>
            <person name="Jarju S."/>
            <person name="Secka A."/>
            <person name="Antonio M."/>
            <person name="Oren A."/>
            <person name="Chaudhuri R.R."/>
            <person name="La Ragione R."/>
            <person name="Hildebrand F."/>
            <person name="Pallen M.J."/>
        </authorList>
    </citation>
    <scope>NUCLEOTIDE SEQUENCE</scope>
    <source>
        <strain evidence="2">B1-8020</strain>
    </source>
</reference>
<reference evidence="2" key="1">
    <citation type="submission" date="2020-10" db="EMBL/GenBank/DDBJ databases">
        <authorList>
            <person name="Gilroy R."/>
        </authorList>
    </citation>
    <scope>NUCLEOTIDE SEQUENCE</scope>
    <source>
        <strain evidence="2">B1-8020</strain>
    </source>
</reference>
<protein>
    <submittedName>
        <fullName evidence="2">TPM domain-containing protein</fullName>
    </submittedName>
</protein>
<dbReference type="PANTHER" id="PTHR30373">
    <property type="entry name" value="UPF0603 PROTEIN YGCG"/>
    <property type="match status" value="1"/>
</dbReference>
<dbReference type="InterPro" id="IPR007621">
    <property type="entry name" value="TPM_dom"/>
</dbReference>
<dbReference type="Proteomes" id="UP000823604">
    <property type="component" value="Unassembled WGS sequence"/>
</dbReference>
<gene>
    <name evidence="2" type="ORF">IAB81_07170</name>
</gene>
<dbReference type="EMBL" id="JADIMA010000069">
    <property type="protein sequence ID" value="MBO8473393.1"/>
    <property type="molecule type" value="Genomic_DNA"/>
</dbReference>
<evidence type="ECO:0000313" key="3">
    <source>
        <dbReference type="Proteomes" id="UP000823604"/>
    </source>
</evidence>
<comment type="caution">
    <text evidence="2">The sequence shown here is derived from an EMBL/GenBank/DDBJ whole genome shotgun (WGS) entry which is preliminary data.</text>
</comment>
<feature type="domain" description="TPM" evidence="1">
    <location>
        <begin position="3"/>
        <end position="118"/>
    </location>
</feature>